<proteinExistence type="predicted"/>
<keyword evidence="1" id="KW-0812">Transmembrane</keyword>
<dbReference type="AlphaFoldDB" id="A0A8J6T7V3"/>
<evidence type="ECO:0000313" key="3">
    <source>
        <dbReference type="Proteomes" id="UP000603545"/>
    </source>
</evidence>
<feature type="transmembrane region" description="Helical" evidence="1">
    <location>
        <begin position="59"/>
        <end position="77"/>
    </location>
</feature>
<keyword evidence="1" id="KW-1133">Transmembrane helix</keyword>
<name>A0A8J6T7V3_9BACT</name>
<feature type="transmembrane region" description="Helical" evidence="1">
    <location>
        <begin position="83"/>
        <end position="102"/>
    </location>
</feature>
<accession>A0A8J6T7V3</accession>
<sequence>MPKTKEFPPTTIPTIISIIMLFAGIPKFFPYGYYTLLRFVVCGTGAYIAFYSFEEESKIIGFLSILVALLFNPIIPVHLDKDIWVAIDFIVAIFFSITIFVLRSSRNSLQELN</sequence>
<dbReference type="InterPro" id="IPR046548">
    <property type="entry name" value="DUF6804"/>
</dbReference>
<reference evidence="2 3" key="1">
    <citation type="submission" date="2020-08" db="EMBL/GenBank/DDBJ databases">
        <title>Bridging the membrane lipid divide: bacteria of the FCB group superphylum have the potential to synthesize archaeal ether lipids.</title>
        <authorList>
            <person name="Villanueva L."/>
            <person name="Von Meijenfeldt F.A.B."/>
            <person name="Westbye A.B."/>
            <person name="Yadav S."/>
            <person name="Hopmans E.C."/>
            <person name="Dutilh B.E."/>
            <person name="Sinninghe Damste J.S."/>
        </authorList>
    </citation>
    <scope>NUCLEOTIDE SEQUENCE [LARGE SCALE GENOMIC DNA]</scope>
    <source>
        <strain evidence="2">NIOZ-UU82</strain>
    </source>
</reference>
<feature type="transmembrane region" description="Helical" evidence="1">
    <location>
        <begin position="7"/>
        <end position="25"/>
    </location>
</feature>
<dbReference type="Proteomes" id="UP000603545">
    <property type="component" value="Unassembled WGS sequence"/>
</dbReference>
<gene>
    <name evidence="2" type="ORF">H8E80_04795</name>
</gene>
<comment type="caution">
    <text evidence="2">The sequence shown here is derived from an EMBL/GenBank/DDBJ whole genome shotgun (WGS) entry which is preliminary data.</text>
</comment>
<feature type="transmembrane region" description="Helical" evidence="1">
    <location>
        <begin position="31"/>
        <end position="52"/>
    </location>
</feature>
<keyword evidence="1" id="KW-0472">Membrane</keyword>
<evidence type="ECO:0000256" key="1">
    <source>
        <dbReference type="SAM" id="Phobius"/>
    </source>
</evidence>
<protein>
    <submittedName>
        <fullName evidence="2">Uncharacterized protein</fullName>
    </submittedName>
</protein>
<evidence type="ECO:0000313" key="2">
    <source>
        <dbReference type="EMBL" id="MBC8199349.1"/>
    </source>
</evidence>
<dbReference type="Pfam" id="PF20619">
    <property type="entry name" value="DUF6804"/>
    <property type="match status" value="1"/>
</dbReference>
<dbReference type="EMBL" id="JACNLL010000047">
    <property type="protein sequence ID" value="MBC8199349.1"/>
    <property type="molecule type" value="Genomic_DNA"/>
</dbReference>
<organism evidence="2 3">
    <name type="scientific">Candidatus Desulfaltia bathyphila</name>
    <dbReference type="NCBI Taxonomy" id="2841697"/>
    <lineage>
        <taxon>Bacteria</taxon>
        <taxon>Pseudomonadati</taxon>
        <taxon>Thermodesulfobacteriota</taxon>
        <taxon>Desulfobacteria</taxon>
        <taxon>Desulfobacterales</taxon>
        <taxon>Desulfobacterales incertae sedis</taxon>
        <taxon>Candidatus Desulfaltia</taxon>
    </lineage>
</organism>